<feature type="domain" description="ABC3 transporter permease C-terminal" evidence="7">
    <location>
        <begin position="298"/>
        <end position="411"/>
    </location>
</feature>
<sequence>MIIIYKFLKESLLFAINALTSNKLRTILTLSGVTIGIFSIISVFTLIDYLEKRIRDSIQSLGDNVVYVQKWPWTPPEGETEYPWWRYMNRPQPTLNELKQIERKSQLAQASTFAISSQKKVIFEDNSFDNVQIFGVTHNFDKNWSFEIAKGRYFSPVESNGGSNIVVLGAEVADNLFRDVDPIGKRVKIAGRKLTVVGVMLRQGKDLFGNSLDGNVVMPINFAKNIFNIRSGSVQPFIIVKAKNGVEVDDLMSELEGILRAERKLKPRQSNSFALNRVSIIQKQFDGLFAIINLAGWLIGGFSILVGGFGIANIMFVSVKERTRIVGIQKALGAKRRFILWQFLFESIFLSLLGGAAGLLLIFILILIANSAMDLAVPLTFWNIFRGLFISIFLGIISGYIPANKASKMDPVVAINH</sequence>
<evidence type="ECO:0000256" key="1">
    <source>
        <dbReference type="ARBA" id="ARBA00004651"/>
    </source>
</evidence>
<feature type="transmembrane region" description="Helical" evidence="6">
    <location>
        <begin position="338"/>
        <end position="369"/>
    </location>
</feature>
<feature type="transmembrane region" description="Helical" evidence="6">
    <location>
        <begin position="381"/>
        <end position="401"/>
    </location>
</feature>
<keyword evidence="3 6" id="KW-0812">Transmembrane</keyword>
<dbReference type="Proteomes" id="UP000319040">
    <property type="component" value="Unassembled WGS sequence"/>
</dbReference>
<name>A0A521DE85_SACCC</name>
<dbReference type="Pfam" id="PF12704">
    <property type="entry name" value="MacB_PCD"/>
    <property type="match status" value="1"/>
</dbReference>
<dbReference type="PANTHER" id="PTHR30572:SF15">
    <property type="entry name" value="ABC TRANSPORTER PERMEASE"/>
    <property type="match status" value="1"/>
</dbReference>
<gene>
    <name evidence="9" type="ORF">SAMN06265379_10565</name>
</gene>
<dbReference type="InterPro" id="IPR025857">
    <property type="entry name" value="MacB_PCD"/>
</dbReference>
<evidence type="ECO:0000259" key="8">
    <source>
        <dbReference type="Pfam" id="PF12704"/>
    </source>
</evidence>
<evidence type="ECO:0000259" key="7">
    <source>
        <dbReference type="Pfam" id="PF02687"/>
    </source>
</evidence>
<keyword evidence="4 6" id="KW-1133">Transmembrane helix</keyword>
<dbReference type="RefSeq" id="WP_142533527.1">
    <property type="nucleotide sequence ID" value="NZ_FXTB01000005.1"/>
</dbReference>
<dbReference type="InterPro" id="IPR003838">
    <property type="entry name" value="ABC3_permease_C"/>
</dbReference>
<dbReference type="Pfam" id="PF02687">
    <property type="entry name" value="FtsX"/>
    <property type="match status" value="1"/>
</dbReference>
<proteinExistence type="predicted"/>
<keyword evidence="10" id="KW-1185">Reference proteome</keyword>
<evidence type="ECO:0000256" key="5">
    <source>
        <dbReference type="ARBA" id="ARBA00023136"/>
    </source>
</evidence>
<dbReference type="GO" id="GO:0022857">
    <property type="term" value="F:transmembrane transporter activity"/>
    <property type="evidence" value="ECO:0007669"/>
    <property type="project" value="TreeGrafter"/>
</dbReference>
<comment type="subcellular location">
    <subcellularLocation>
        <location evidence="1">Cell membrane</location>
        <topology evidence="1">Multi-pass membrane protein</topology>
    </subcellularLocation>
</comment>
<evidence type="ECO:0000256" key="6">
    <source>
        <dbReference type="SAM" id="Phobius"/>
    </source>
</evidence>
<organism evidence="9 10">
    <name type="scientific">Saccharicrinis carchari</name>
    <dbReference type="NCBI Taxonomy" id="1168039"/>
    <lineage>
        <taxon>Bacteria</taxon>
        <taxon>Pseudomonadati</taxon>
        <taxon>Bacteroidota</taxon>
        <taxon>Bacteroidia</taxon>
        <taxon>Marinilabiliales</taxon>
        <taxon>Marinilabiliaceae</taxon>
        <taxon>Saccharicrinis</taxon>
    </lineage>
</organism>
<feature type="transmembrane region" description="Helical" evidence="6">
    <location>
        <begin position="27"/>
        <end position="47"/>
    </location>
</feature>
<accession>A0A521DE85</accession>
<keyword evidence="5 6" id="KW-0472">Membrane</keyword>
<dbReference type="EMBL" id="FXTB01000005">
    <property type="protein sequence ID" value="SMO69451.1"/>
    <property type="molecule type" value="Genomic_DNA"/>
</dbReference>
<dbReference type="PANTHER" id="PTHR30572">
    <property type="entry name" value="MEMBRANE COMPONENT OF TRANSPORTER-RELATED"/>
    <property type="match status" value="1"/>
</dbReference>
<protein>
    <submittedName>
        <fullName evidence="9">Putative ABC transport system permease protein</fullName>
    </submittedName>
</protein>
<dbReference type="InterPro" id="IPR050250">
    <property type="entry name" value="Macrolide_Exporter_MacB"/>
</dbReference>
<dbReference type="GO" id="GO:0005886">
    <property type="term" value="C:plasma membrane"/>
    <property type="evidence" value="ECO:0007669"/>
    <property type="project" value="UniProtKB-SubCell"/>
</dbReference>
<feature type="transmembrane region" description="Helical" evidence="6">
    <location>
        <begin position="294"/>
        <end position="317"/>
    </location>
</feature>
<dbReference type="AlphaFoldDB" id="A0A521DE85"/>
<dbReference type="OrthoDB" id="9770036at2"/>
<evidence type="ECO:0000313" key="10">
    <source>
        <dbReference type="Proteomes" id="UP000319040"/>
    </source>
</evidence>
<evidence type="ECO:0000256" key="4">
    <source>
        <dbReference type="ARBA" id="ARBA00022989"/>
    </source>
</evidence>
<feature type="domain" description="MacB-like periplasmic core" evidence="8">
    <location>
        <begin position="26"/>
        <end position="256"/>
    </location>
</feature>
<keyword evidence="2" id="KW-1003">Cell membrane</keyword>
<evidence type="ECO:0000256" key="3">
    <source>
        <dbReference type="ARBA" id="ARBA00022692"/>
    </source>
</evidence>
<reference evidence="9 10" key="1">
    <citation type="submission" date="2017-05" db="EMBL/GenBank/DDBJ databases">
        <authorList>
            <person name="Varghese N."/>
            <person name="Submissions S."/>
        </authorList>
    </citation>
    <scope>NUCLEOTIDE SEQUENCE [LARGE SCALE GENOMIC DNA]</scope>
    <source>
        <strain evidence="9 10">DSM 27040</strain>
    </source>
</reference>
<evidence type="ECO:0000313" key="9">
    <source>
        <dbReference type="EMBL" id="SMO69451.1"/>
    </source>
</evidence>
<evidence type="ECO:0000256" key="2">
    <source>
        <dbReference type="ARBA" id="ARBA00022475"/>
    </source>
</evidence>